<feature type="domain" description="Chemokine interleukin-8-like" evidence="3">
    <location>
        <begin position="22"/>
        <end position="82"/>
    </location>
</feature>
<dbReference type="GO" id="GO:0008009">
    <property type="term" value="F:chemokine activity"/>
    <property type="evidence" value="ECO:0007669"/>
    <property type="project" value="InterPro"/>
</dbReference>
<proteinExistence type="predicted"/>
<dbReference type="InterPro" id="IPR001089">
    <property type="entry name" value="Chemokine_CXC"/>
</dbReference>
<dbReference type="SMART" id="SM00199">
    <property type="entry name" value="SCY"/>
    <property type="match status" value="1"/>
</dbReference>
<keyword evidence="2" id="KW-0732">Signal</keyword>
<evidence type="ECO:0000313" key="5">
    <source>
        <dbReference type="Proteomes" id="UP000261560"/>
    </source>
</evidence>
<dbReference type="PRINTS" id="PR00437">
    <property type="entry name" value="SMALLCYTKCXC"/>
</dbReference>
<feature type="chain" id="PRO_5017234987" description="Chemokine interleukin-8-like domain-containing protein" evidence="2">
    <location>
        <begin position="28"/>
        <end position="110"/>
    </location>
</feature>
<keyword evidence="1" id="KW-0202">Cytokine</keyword>
<evidence type="ECO:0000256" key="1">
    <source>
        <dbReference type="ARBA" id="ARBA00022514"/>
    </source>
</evidence>
<dbReference type="Pfam" id="PF00048">
    <property type="entry name" value="IL8"/>
    <property type="match status" value="1"/>
</dbReference>
<protein>
    <recommendedName>
        <fullName evidence="3">Chemokine interleukin-8-like domain-containing protein</fullName>
    </recommendedName>
</protein>
<dbReference type="InterPro" id="IPR001811">
    <property type="entry name" value="Chemokine_IL8-like_dom"/>
</dbReference>
<dbReference type="InterPro" id="IPR036048">
    <property type="entry name" value="Interleukin_8-like_sf"/>
</dbReference>
<dbReference type="Gene3D" id="2.40.50.40">
    <property type="match status" value="1"/>
</dbReference>
<evidence type="ECO:0000256" key="2">
    <source>
        <dbReference type="SAM" id="SignalP"/>
    </source>
</evidence>
<dbReference type="AlphaFoldDB" id="A0A3B3CAD3"/>
<dbReference type="Ensembl" id="ENSOMET00000022906.1">
    <property type="protein sequence ID" value="ENSOMEP00000014886.1"/>
    <property type="gene ID" value="ENSOMEG00000016425.1"/>
</dbReference>
<dbReference type="Proteomes" id="UP000261560">
    <property type="component" value="Unplaced"/>
</dbReference>
<feature type="signal peptide" evidence="2">
    <location>
        <begin position="1"/>
        <end position="27"/>
    </location>
</feature>
<dbReference type="SUPFAM" id="SSF54117">
    <property type="entry name" value="Interleukin 8-like chemokines"/>
    <property type="match status" value="1"/>
</dbReference>
<accession>A0A3B3CAD3</accession>
<sequence>MARFLQSKRLFLCLTLLFLTAMKQCQCLNPARGVKPSLIAQVKILPPLPYCRKAQVIVTLKDDRRLCLDPAFDQPKTINNDSSHCISKANMVEFWAFIKLQCNEVRATKN</sequence>
<reference evidence="4" key="2">
    <citation type="submission" date="2025-09" db="UniProtKB">
        <authorList>
            <consortium name="Ensembl"/>
        </authorList>
    </citation>
    <scope>IDENTIFICATION</scope>
</reference>
<dbReference type="PRINTS" id="PR00436">
    <property type="entry name" value="INTERLEUKIN8"/>
</dbReference>
<name>A0A3B3CAD3_ORYME</name>
<evidence type="ECO:0000259" key="3">
    <source>
        <dbReference type="SMART" id="SM00199"/>
    </source>
</evidence>
<reference evidence="4" key="1">
    <citation type="submission" date="2025-08" db="UniProtKB">
        <authorList>
            <consortium name="Ensembl"/>
        </authorList>
    </citation>
    <scope>IDENTIFICATION</scope>
</reference>
<organism evidence="4 5">
    <name type="scientific">Oryzias melastigma</name>
    <name type="common">Marine medaka</name>
    <dbReference type="NCBI Taxonomy" id="30732"/>
    <lineage>
        <taxon>Eukaryota</taxon>
        <taxon>Metazoa</taxon>
        <taxon>Chordata</taxon>
        <taxon>Craniata</taxon>
        <taxon>Vertebrata</taxon>
        <taxon>Euteleostomi</taxon>
        <taxon>Actinopterygii</taxon>
        <taxon>Neopterygii</taxon>
        <taxon>Teleostei</taxon>
        <taxon>Neoteleostei</taxon>
        <taxon>Acanthomorphata</taxon>
        <taxon>Ovalentaria</taxon>
        <taxon>Atherinomorphae</taxon>
        <taxon>Beloniformes</taxon>
        <taxon>Adrianichthyidae</taxon>
        <taxon>Oryziinae</taxon>
        <taxon>Oryzias</taxon>
    </lineage>
</organism>
<dbReference type="GO" id="GO:0005615">
    <property type="term" value="C:extracellular space"/>
    <property type="evidence" value="ECO:0007669"/>
    <property type="project" value="UniProtKB-KW"/>
</dbReference>
<dbReference type="GeneTree" id="ENSGT01030000234847"/>
<evidence type="ECO:0000313" key="4">
    <source>
        <dbReference type="Ensembl" id="ENSOMEP00000014886.1"/>
    </source>
</evidence>
<dbReference type="GO" id="GO:0006955">
    <property type="term" value="P:immune response"/>
    <property type="evidence" value="ECO:0007669"/>
    <property type="project" value="InterPro"/>
</dbReference>
<dbReference type="PaxDb" id="30732-ENSOMEP00000014886"/>
<keyword evidence="5" id="KW-1185">Reference proteome</keyword>